<dbReference type="SUPFAM" id="SSF51735">
    <property type="entry name" value="NAD(P)-binding Rossmann-fold domains"/>
    <property type="match status" value="1"/>
</dbReference>
<dbReference type="Gene3D" id="3.40.50.720">
    <property type="entry name" value="NAD(P)-binding Rossmann-like Domain"/>
    <property type="match status" value="1"/>
</dbReference>
<feature type="domain" description="Ketoreductase" evidence="3">
    <location>
        <begin position="10"/>
        <end position="189"/>
    </location>
</feature>
<dbReference type="InterPro" id="IPR057326">
    <property type="entry name" value="KR_dom"/>
</dbReference>
<proteinExistence type="inferred from homology"/>
<dbReference type="PROSITE" id="PS00061">
    <property type="entry name" value="ADH_SHORT"/>
    <property type="match status" value="1"/>
</dbReference>
<evidence type="ECO:0000256" key="2">
    <source>
        <dbReference type="ARBA" id="ARBA00023002"/>
    </source>
</evidence>
<keyword evidence="2" id="KW-0560">Oxidoreductase</keyword>
<name>A0A1U9V060_CUPNE</name>
<dbReference type="Proteomes" id="UP000189627">
    <property type="component" value="Chromosome 2"/>
</dbReference>
<evidence type="ECO:0000256" key="1">
    <source>
        <dbReference type="ARBA" id="ARBA00006484"/>
    </source>
</evidence>
<dbReference type="InterPro" id="IPR002347">
    <property type="entry name" value="SDR_fam"/>
</dbReference>
<gene>
    <name evidence="4" type="ORF">BJN34_31100</name>
</gene>
<protein>
    <submittedName>
        <fullName evidence="4">Short chain dehydrogenase</fullName>
    </submittedName>
</protein>
<dbReference type="RefSeq" id="WP_078200594.1">
    <property type="nucleotide sequence ID" value="NZ_CP017758.1"/>
</dbReference>
<evidence type="ECO:0000259" key="3">
    <source>
        <dbReference type="SMART" id="SM00822"/>
    </source>
</evidence>
<evidence type="ECO:0000313" key="4">
    <source>
        <dbReference type="EMBL" id="AQV98322.1"/>
    </source>
</evidence>
<dbReference type="SMART" id="SM00822">
    <property type="entry name" value="PKS_KR"/>
    <property type="match status" value="1"/>
</dbReference>
<reference evidence="5" key="1">
    <citation type="submission" date="2017-02" db="EMBL/GenBank/DDBJ databases">
        <title>Complete genome sequence of Cupriavidus necator strain NH9, a 3-chlorobenzoate degrader.</title>
        <authorList>
            <person name="Moriuchi R."/>
            <person name="Dohra H."/>
            <person name="Ogawa N."/>
        </authorList>
    </citation>
    <scope>NUCLEOTIDE SEQUENCE [LARGE SCALE GENOMIC DNA]</scope>
    <source>
        <strain evidence="5">NH9</strain>
    </source>
</reference>
<dbReference type="NCBIfam" id="NF005893">
    <property type="entry name" value="PRK07856.1"/>
    <property type="match status" value="1"/>
</dbReference>
<dbReference type="PANTHER" id="PTHR43639:SF1">
    <property type="entry name" value="SHORT-CHAIN DEHYDROGENASE_REDUCTASE FAMILY PROTEIN"/>
    <property type="match status" value="1"/>
</dbReference>
<dbReference type="InterPro" id="IPR036291">
    <property type="entry name" value="NAD(P)-bd_dom_sf"/>
</dbReference>
<dbReference type="PANTHER" id="PTHR43639">
    <property type="entry name" value="OXIDOREDUCTASE, SHORT-CHAIN DEHYDROGENASE/REDUCTASE FAMILY (AFU_ORTHOLOGUE AFUA_5G02870)"/>
    <property type="match status" value="1"/>
</dbReference>
<organism evidence="4 5">
    <name type="scientific">Cupriavidus necator</name>
    <name type="common">Alcaligenes eutrophus</name>
    <name type="synonym">Ralstonia eutropha</name>
    <dbReference type="NCBI Taxonomy" id="106590"/>
    <lineage>
        <taxon>Bacteria</taxon>
        <taxon>Pseudomonadati</taxon>
        <taxon>Pseudomonadota</taxon>
        <taxon>Betaproteobacteria</taxon>
        <taxon>Burkholderiales</taxon>
        <taxon>Burkholderiaceae</taxon>
        <taxon>Cupriavidus</taxon>
    </lineage>
</organism>
<comment type="similarity">
    <text evidence="1">Belongs to the short-chain dehydrogenases/reductases (SDR) family.</text>
</comment>
<dbReference type="EMBL" id="CP017758">
    <property type="protein sequence ID" value="AQV98322.1"/>
    <property type="molecule type" value="Genomic_DNA"/>
</dbReference>
<dbReference type="FunFam" id="3.40.50.720:FF:000084">
    <property type="entry name" value="Short-chain dehydrogenase reductase"/>
    <property type="match status" value="1"/>
</dbReference>
<dbReference type="InterPro" id="IPR020904">
    <property type="entry name" value="Sc_DH/Rdtase_CS"/>
</dbReference>
<dbReference type="AlphaFoldDB" id="A0A1U9V060"/>
<dbReference type="Pfam" id="PF13561">
    <property type="entry name" value="adh_short_C2"/>
    <property type="match status" value="1"/>
</dbReference>
<dbReference type="GO" id="GO:0016491">
    <property type="term" value="F:oxidoreductase activity"/>
    <property type="evidence" value="ECO:0007669"/>
    <property type="project" value="UniProtKB-KW"/>
</dbReference>
<dbReference type="CDD" id="cd05233">
    <property type="entry name" value="SDR_c"/>
    <property type="match status" value="1"/>
</dbReference>
<dbReference type="OrthoDB" id="9806974at2"/>
<evidence type="ECO:0000313" key="5">
    <source>
        <dbReference type="Proteomes" id="UP000189627"/>
    </source>
</evidence>
<dbReference type="PRINTS" id="PR00080">
    <property type="entry name" value="SDRFAMILY"/>
</dbReference>
<dbReference type="PRINTS" id="PR00081">
    <property type="entry name" value="GDHRDH"/>
</dbReference>
<dbReference type="KEGG" id="cuh:BJN34_31100"/>
<accession>A0A1U9V060</accession>
<sequence>MVQHTEFSDRVVLVTGGTKGIGRGIAQAFLAAGANVIVCARTAPAALPQAAGRQARFVACDLRDAEAVAALVAQIQAEHGRLDVLVNNAGGSPMADAATASPRFHEGVVRLNLLAPLQMAQAANAVMQRQDGGGVIVFIGSISALRPSPGTAVYGAAKAAVLSLVGSLAVEWAPRVRVVAVSPGLVRTEQSHLHYGDESGIAAVGATIPAGRLAETGDIAEACLYVASPRASYMSGSNLLLHGGGERPAFLAAAAAGQSPNGAA</sequence>